<dbReference type="GO" id="GO:0000981">
    <property type="term" value="F:DNA-binding transcription factor activity, RNA polymerase II-specific"/>
    <property type="evidence" value="ECO:0007669"/>
    <property type="project" value="TreeGrafter"/>
</dbReference>
<feature type="region of interest" description="Disordered" evidence="13">
    <location>
        <begin position="149"/>
        <end position="180"/>
    </location>
</feature>
<dbReference type="PANTHER" id="PTHR24381:SF393">
    <property type="entry name" value="CHROMATIN-LINKED ADAPTOR FOR MSL PROTEINS, ISOFORM B"/>
    <property type="match status" value="1"/>
</dbReference>
<dbReference type="InterPro" id="IPR001909">
    <property type="entry name" value="KRAB"/>
</dbReference>
<dbReference type="InterPro" id="IPR036236">
    <property type="entry name" value="Znf_C2H2_sf"/>
</dbReference>
<dbReference type="CDD" id="cd07765">
    <property type="entry name" value="KRAB_A-box"/>
    <property type="match status" value="1"/>
</dbReference>
<dbReference type="FunFam" id="3.30.160.60:FF:001049">
    <property type="entry name" value="zinc finger protein 319"/>
    <property type="match status" value="1"/>
</dbReference>
<dbReference type="SMART" id="SM00349">
    <property type="entry name" value="KRAB"/>
    <property type="match status" value="1"/>
</dbReference>
<evidence type="ECO:0000256" key="10">
    <source>
        <dbReference type="ARBA" id="ARBA00023163"/>
    </source>
</evidence>
<evidence type="ECO:0000256" key="9">
    <source>
        <dbReference type="ARBA" id="ARBA00023125"/>
    </source>
</evidence>
<dbReference type="GO" id="GO:0000977">
    <property type="term" value="F:RNA polymerase II transcription regulatory region sequence-specific DNA binding"/>
    <property type="evidence" value="ECO:0007669"/>
    <property type="project" value="TreeGrafter"/>
</dbReference>
<evidence type="ECO:0000313" key="16">
    <source>
        <dbReference type="EMBL" id="KAJ1158901.1"/>
    </source>
</evidence>
<keyword evidence="7" id="KW-0862">Zinc</keyword>
<dbReference type="FunFam" id="3.30.160.60:FF:000360">
    <property type="entry name" value="zinc finger protein 572"/>
    <property type="match status" value="1"/>
</dbReference>
<comment type="function">
    <text evidence="1">May be involved in transcriptional regulation.</text>
</comment>
<feature type="compositionally biased region" description="Basic and acidic residues" evidence="13">
    <location>
        <begin position="311"/>
        <end position="321"/>
    </location>
</feature>
<dbReference type="FunFam" id="3.30.160.60:FF:000873">
    <property type="entry name" value="Zinc finger protein 841"/>
    <property type="match status" value="1"/>
</dbReference>
<evidence type="ECO:0000256" key="4">
    <source>
        <dbReference type="ARBA" id="ARBA00022723"/>
    </source>
</evidence>
<dbReference type="PROSITE" id="PS00028">
    <property type="entry name" value="ZINC_FINGER_C2H2_1"/>
    <property type="match status" value="7"/>
</dbReference>
<evidence type="ECO:0000256" key="8">
    <source>
        <dbReference type="ARBA" id="ARBA00023015"/>
    </source>
</evidence>
<dbReference type="PROSITE" id="PS50157">
    <property type="entry name" value="ZINC_FINGER_C2H2_2"/>
    <property type="match status" value="7"/>
</dbReference>
<dbReference type="PROSITE" id="PS50805">
    <property type="entry name" value="KRAB"/>
    <property type="match status" value="1"/>
</dbReference>
<dbReference type="GO" id="GO:0032502">
    <property type="term" value="P:developmental process"/>
    <property type="evidence" value="ECO:0007669"/>
    <property type="project" value="UniProtKB-ARBA"/>
</dbReference>
<keyword evidence="10" id="KW-0804">Transcription</keyword>
<dbReference type="InterPro" id="IPR013087">
    <property type="entry name" value="Znf_C2H2_type"/>
</dbReference>
<dbReference type="InterPro" id="IPR036051">
    <property type="entry name" value="KRAB_dom_sf"/>
</dbReference>
<dbReference type="SUPFAM" id="SSF109640">
    <property type="entry name" value="KRAB domain (Kruppel-associated box)"/>
    <property type="match status" value="1"/>
</dbReference>
<dbReference type="SUPFAM" id="SSF57667">
    <property type="entry name" value="beta-beta-alpha zinc fingers"/>
    <property type="match status" value="4"/>
</dbReference>
<evidence type="ECO:0000313" key="17">
    <source>
        <dbReference type="Proteomes" id="UP001066276"/>
    </source>
</evidence>
<feature type="domain" description="C2H2-type" evidence="14">
    <location>
        <begin position="478"/>
        <end position="505"/>
    </location>
</feature>
<reference evidence="16" key="1">
    <citation type="journal article" date="2022" name="bioRxiv">
        <title>Sequencing and chromosome-scale assembly of the giantPleurodeles waltlgenome.</title>
        <authorList>
            <person name="Brown T."/>
            <person name="Elewa A."/>
            <person name="Iarovenko S."/>
            <person name="Subramanian E."/>
            <person name="Araus A.J."/>
            <person name="Petzold A."/>
            <person name="Susuki M."/>
            <person name="Suzuki K.-i.T."/>
            <person name="Hayashi T."/>
            <person name="Toyoda A."/>
            <person name="Oliveira C."/>
            <person name="Osipova E."/>
            <person name="Leigh N.D."/>
            <person name="Simon A."/>
            <person name="Yun M.H."/>
        </authorList>
    </citation>
    <scope>NUCLEOTIDE SEQUENCE</scope>
    <source>
        <strain evidence="16">20211129_DDA</strain>
        <tissue evidence="16">Liver</tissue>
    </source>
</reference>
<feature type="domain" description="C2H2-type" evidence="14">
    <location>
        <begin position="422"/>
        <end position="449"/>
    </location>
</feature>
<evidence type="ECO:0000256" key="3">
    <source>
        <dbReference type="ARBA" id="ARBA00006991"/>
    </source>
</evidence>
<comment type="similarity">
    <text evidence="3">Belongs to the krueppel C2H2-type zinc-finger protein family.</text>
</comment>
<dbReference type="Pfam" id="PF01352">
    <property type="entry name" value="KRAB"/>
    <property type="match status" value="1"/>
</dbReference>
<accession>A0AAV7S1J4</accession>
<evidence type="ECO:0000259" key="14">
    <source>
        <dbReference type="PROSITE" id="PS50157"/>
    </source>
</evidence>
<feature type="domain" description="C2H2-type" evidence="14">
    <location>
        <begin position="394"/>
        <end position="421"/>
    </location>
</feature>
<name>A0AAV7S1J4_PLEWA</name>
<dbReference type="PANTHER" id="PTHR24381">
    <property type="entry name" value="ZINC FINGER PROTEIN"/>
    <property type="match status" value="1"/>
</dbReference>
<organism evidence="16 17">
    <name type="scientific">Pleurodeles waltl</name>
    <name type="common">Iberian ribbed newt</name>
    <dbReference type="NCBI Taxonomy" id="8319"/>
    <lineage>
        <taxon>Eukaryota</taxon>
        <taxon>Metazoa</taxon>
        <taxon>Chordata</taxon>
        <taxon>Craniata</taxon>
        <taxon>Vertebrata</taxon>
        <taxon>Euteleostomi</taxon>
        <taxon>Amphibia</taxon>
        <taxon>Batrachia</taxon>
        <taxon>Caudata</taxon>
        <taxon>Salamandroidea</taxon>
        <taxon>Salamandridae</taxon>
        <taxon>Pleurodelinae</taxon>
        <taxon>Pleurodeles</taxon>
    </lineage>
</organism>
<keyword evidence="11" id="KW-0539">Nucleus</keyword>
<feature type="region of interest" description="Disordered" evidence="13">
    <location>
        <begin position="111"/>
        <end position="132"/>
    </location>
</feature>
<dbReference type="SMART" id="SM00355">
    <property type="entry name" value="ZnF_C2H2"/>
    <property type="match status" value="7"/>
</dbReference>
<dbReference type="FunFam" id="3.30.160.60:FF:000478">
    <property type="entry name" value="Zinc finger protein 133"/>
    <property type="match status" value="1"/>
</dbReference>
<feature type="domain" description="C2H2-type" evidence="14">
    <location>
        <begin position="506"/>
        <end position="533"/>
    </location>
</feature>
<dbReference type="Gene3D" id="3.30.160.60">
    <property type="entry name" value="Classic Zinc Finger"/>
    <property type="match status" value="7"/>
</dbReference>
<dbReference type="AlphaFoldDB" id="A0AAV7S1J4"/>
<dbReference type="GO" id="GO:0005634">
    <property type="term" value="C:nucleus"/>
    <property type="evidence" value="ECO:0007669"/>
    <property type="project" value="UniProtKB-SubCell"/>
</dbReference>
<dbReference type="GO" id="GO:0008270">
    <property type="term" value="F:zinc ion binding"/>
    <property type="evidence" value="ECO:0007669"/>
    <property type="project" value="UniProtKB-KW"/>
</dbReference>
<evidence type="ECO:0000256" key="5">
    <source>
        <dbReference type="ARBA" id="ARBA00022737"/>
    </source>
</evidence>
<keyword evidence="5" id="KW-0677">Repeat</keyword>
<protein>
    <submittedName>
        <fullName evidence="16">Uncharacterized protein</fullName>
    </submittedName>
</protein>
<keyword evidence="9" id="KW-0238">DNA-binding</keyword>
<evidence type="ECO:0000256" key="13">
    <source>
        <dbReference type="SAM" id="MobiDB-lite"/>
    </source>
</evidence>
<evidence type="ECO:0000256" key="1">
    <source>
        <dbReference type="ARBA" id="ARBA00003767"/>
    </source>
</evidence>
<proteinExistence type="inferred from homology"/>
<feature type="compositionally biased region" description="Basic and acidic residues" evidence="13">
    <location>
        <begin position="149"/>
        <end position="158"/>
    </location>
</feature>
<dbReference type="Pfam" id="PF00096">
    <property type="entry name" value="zf-C2H2"/>
    <property type="match status" value="6"/>
</dbReference>
<comment type="subcellular location">
    <subcellularLocation>
        <location evidence="2">Nucleus</location>
    </subcellularLocation>
</comment>
<keyword evidence="4" id="KW-0479">Metal-binding</keyword>
<sequence>MSEQLWSQVSITFRDVAVYFSEEEWDGLQEWQKTLYRNVMKEIHEALLSLGYAIVNQDILFRIKPEKNLFCTNNQVNERTAEGKGPFSITRYPAVSPDIFLRIKQEEGEEEEVWYSESPDAGEGASDPNTNHLASASAASLIVKQEDPEYHKLEEDSYSKPLQEPQRRDGAHSSNPSIAGASPAIIAIKETWPESIGLQESERSKSPRRLTKNEFTVTQYESYPTTYMEGHKQCTTDDCEPQFKRLPLPSTYPGDEAGEMHNTDSEQTDQCHHHVGFTVNHPYRSICKQEEEVYIMKKPQPEETDSASYPRQKDDPTVENKRQSILCTEETVQQRNISERHQKQFAKKLNQIVDCEILSSCQTTTEIKYSVHDGESSEALHDPPKQFMHRTTMYKCPSCEQYFSDRATLLLHMRSHTGETFYTCPACGKCFTNRKLLLLHLTAHSGERLHMCKECGKCFSHGSNLRFHQRIHTGDRLYKCPNCAKNFTKCYYLKVHLRTHTGERPYVCSDCDKGFRDNSALTKHQRIHTGEKPFKCNGCEKSFRDSSTLNVHQRTHTGERPYKCTECEKGFGRKIALTKHMKAHFDRTIN</sequence>
<gene>
    <name evidence="16" type="ORF">NDU88_011573</name>
</gene>
<keyword evidence="6 12" id="KW-0863">Zinc-finger</keyword>
<keyword evidence="8" id="KW-0805">Transcription regulation</keyword>
<dbReference type="Gene3D" id="6.10.140.140">
    <property type="match status" value="1"/>
</dbReference>
<evidence type="ECO:0000256" key="7">
    <source>
        <dbReference type="ARBA" id="ARBA00022833"/>
    </source>
</evidence>
<evidence type="ECO:0000256" key="2">
    <source>
        <dbReference type="ARBA" id="ARBA00004123"/>
    </source>
</evidence>
<feature type="domain" description="C2H2-type" evidence="14">
    <location>
        <begin position="450"/>
        <end position="477"/>
    </location>
</feature>
<evidence type="ECO:0000256" key="6">
    <source>
        <dbReference type="ARBA" id="ARBA00022771"/>
    </source>
</evidence>
<feature type="region of interest" description="Disordered" evidence="13">
    <location>
        <begin position="299"/>
        <end position="321"/>
    </location>
</feature>
<evidence type="ECO:0000256" key="11">
    <source>
        <dbReference type="ARBA" id="ARBA00023242"/>
    </source>
</evidence>
<dbReference type="Proteomes" id="UP001066276">
    <property type="component" value="Chromosome 5"/>
</dbReference>
<comment type="caution">
    <text evidence="16">The sequence shown here is derived from an EMBL/GenBank/DDBJ whole genome shotgun (WGS) entry which is preliminary data.</text>
</comment>
<feature type="domain" description="KRAB" evidence="15">
    <location>
        <begin position="11"/>
        <end position="82"/>
    </location>
</feature>
<keyword evidence="17" id="KW-1185">Reference proteome</keyword>
<feature type="domain" description="C2H2-type" evidence="14">
    <location>
        <begin position="562"/>
        <end position="589"/>
    </location>
</feature>
<dbReference type="FunFam" id="3.30.160.60:FF:000202">
    <property type="entry name" value="Zinc finger protein 574"/>
    <property type="match status" value="1"/>
</dbReference>
<evidence type="ECO:0000259" key="15">
    <source>
        <dbReference type="PROSITE" id="PS50805"/>
    </source>
</evidence>
<feature type="domain" description="C2H2-type" evidence="14">
    <location>
        <begin position="534"/>
        <end position="561"/>
    </location>
</feature>
<dbReference type="EMBL" id="JANPWB010000009">
    <property type="protein sequence ID" value="KAJ1158901.1"/>
    <property type="molecule type" value="Genomic_DNA"/>
</dbReference>
<evidence type="ECO:0000256" key="12">
    <source>
        <dbReference type="PROSITE-ProRule" id="PRU00042"/>
    </source>
</evidence>